<gene>
    <name evidence="4" type="ORF">SAMN04487940_103203</name>
</gene>
<evidence type="ECO:0000313" key="4">
    <source>
        <dbReference type="EMBL" id="SEJ09525.1"/>
    </source>
</evidence>
<proteinExistence type="inferred from homology"/>
<dbReference type="Proteomes" id="UP000182932">
    <property type="component" value="Unassembled WGS sequence"/>
</dbReference>
<organism evidence="4 5">
    <name type="scientific">Marinovum algicola</name>
    <dbReference type="NCBI Taxonomy" id="42444"/>
    <lineage>
        <taxon>Bacteria</taxon>
        <taxon>Pseudomonadati</taxon>
        <taxon>Pseudomonadota</taxon>
        <taxon>Alphaproteobacteria</taxon>
        <taxon>Rhodobacterales</taxon>
        <taxon>Roseobacteraceae</taxon>
        <taxon>Marinovum</taxon>
    </lineage>
</organism>
<name>A0A975W8H0_9RHOB</name>
<dbReference type="CDD" id="cd24008">
    <property type="entry name" value="ASKHA_NBD_GLK"/>
    <property type="match status" value="1"/>
</dbReference>
<dbReference type="GO" id="GO:0006096">
    <property type="term" value="P:glycolytic process"/>
    <property type="evidence" value="ECO:0007669"/>
    <property type="project" value="InterPro"/>
</dbReference>
<dbReference type="PANTHER" id="PTHR47690:SF1">
    <property type="entry name" value="GLUCOKINASE"/>
    <property type="match status" value="1"/>
</dbReference>
<evidence type="ECO:0000256" key="1">
    <source>
        <dbReference type="ARBA" id="ARBA00022679"/>
    </source>
</evidence>
<dbReference type="Gene3D" id="3.30.420.40">
    <property type="match status" value="1"/>
</dbReference>
<dbReference type="EMBL" id="FNYY01000003">
    <property type="protein sequence ID" value="SEJ09525.1"/>
    <property type="molecule type" value="Genomic_DNA"/>
</dbReference>
<reference evidence="4 5" key="1">
    <citation type="submission" date="2016-10" db="EMBL/GenBank/DDBJ databases">
        <authorList>
            <person name="Varghese N."/>
            <person name="Submissions S."/>
        </authorList>
    </citation>
    <scope>NUCLEOTIDE SEQUENCE [LARGE SCALE GENOMIC DNA]</scope>
    <source>
        <strain evidence="4 5">FF3</strain>
    </source>
</reference>
<dbReference type="PANTHER" id="PTHR47690">
    <property type="entry name" value="GLUCOKINASE"/>
    <property type="match status" value="1"/>
</dbReference>
<dbReference type="GeneID" id="80817561"/>
<keyword evidence="1" id="KW-0808">Transferase</keyword>
<comment type="caution">
    <text evidence="4">The sequence shown here is derived from an EMBL/GenBank/DDBJ whole genome shotgun (WGS) entry which is preliminary data.</text>
</comment>
<dbReference type="RefSeq" id="WP_074835661.1">
    <property type="nucleotide sequence ID" value="NZ_FNYY01000003.1"/>
</dbReference>
<evidence type="ECO:0000256" key="3">
    <source>
        <dbReference type="RuleBase" id="RU004046"/>
    </source>
</evidence>
<dbReference type="GO" id="GO:0005524">
    <property type="term" value="F:ATP binding"/>
    <property type="evidence" value="ECO:0007669"/>
    <property type="project" value="InterPro"/>
</dbReference>
<keyword evidence="2" id="KW-0418">Kinase</keyword>
<dbReference type="GO" id="GO:0005829">
    <property type="term" value="C:cytosol"/>
    <property type="evidence" value="ECO:0007669"/>
    <property type="project" value="TreeGrafter"/>
</dbReference>
<dbReference type="AlphaFoldDB" id="A0A975W8H0"/>
<dbReference type="GO" id="GO:0005536">
    <property type="term" value="F:D-glucose binding"/>
    <property type="evidence" value="ECO:0007669"/>
    <property type="project" value="InterPro"/>
</dbReference>
<dbReference type="Pfam" id="PF02685">
    <property type="entry name" value="Glucokinase"/>
    <property type="match status" value="1"/>
</dbReference>
<protein>
    <submittedName>
        <fullName evidence="4">Glucokinase</fullName>
    </submittedName>
</protein>
<dbReference type="InterPro" id="IPR050201">
    <property type="entry name" value="Bacterial_glucokinase"/>
</dbReference>
<keyword evidence="5" id="KW-1185">Reference proteome</keyword>
<dbReference type="InterPro" id="IPR003836">
    <property type="entry name" value="Glucokinase"/>
</dbReference>
<dbReference type="InterPro" id="IPR043129">
    <property type="entry name" value="ATPase_NBD"/>
</dbReference>
<comment type="similarity">
    <text evidence="3">Belongs to the bacterial glucokinase family.</text>
</comment>
<dbReference type="SUPFAM" id="SSF53067">
    <property type="entry name" value="Actin-like ATPase domain"/>
    <property type="match status" value="1"/>
</dbReference>
<accession>A0A975W8H0</accession>
<evidence type="ECO:0000256" key="2">
    <source>
        <dbReference type="ARBA" id="ARBA00022777"/>
    </source>
</evidence>
<dbReference type="GO" id="GO:0004340">
    <property type="term" value="F:glucokinase activity"/>
    <property type="evidence" value="ECO:0007669"/>
    <property type="project" value="InterPro"/>
</dbReference>
<evidence type="ECO:0000313" key="5">
    <source>
        <dbReference type="Proteomes" id="UP000182932"/>
    </source>
</evidence>
<sequence length="324" mass="34030">MTQTLDLTLVADIGGTNTRVALASGPTLQPGSIRRYRNAEAGSLSEVFQSYLAETGARPVAACVAGAGPVMDGVLRMTNLSWVIDEACVREASGVGRVAVLNDLQAQGHALSHLGGDDLRPLLNEGQGAGSTRLVIGLGTGTNIAMVFEHGGITLVPPSEAGHMSLALRRPDELGLAEFLRSEGEFASVEEALSGRGLQALYRWRRAEAGDPGAKPPAEIMAGVADGSDAQAVEAAEYYVRFTGRVAGDLALAQLPFGGIYFIGGVSRSLAPYFDKMGFGASFRDKGRFSEFMDQFPVWLIENDEAALLGCASHMAEIMALAPA</sequence>
<dbReference type="Gene3D" id="3.40.367.20">
    <property type="match status" value="1"/>
</dbReference>